<name>A0A5C6QFR6_9GAMM</name>
<evidence type="ECO:0000313" key="3">
    <source>
        <dbReference type="Proteomes" id="UP000321822"/>
    </source>
</evidence>
<dbReference type="Proteomes" id="UP000321822">
    <property type="component" value="Unassembled WGS sequence"/>
</dbReference>
<evidence type="ECO:0008006" key="4">
    <source>
        <dbReference type="Google" id="ProtNLM"/>
    </source>
</evidence>
<gene>
    <name evidence="2" type="ORF">ESZ36_11320</name>
</gene>
<accession>A0A5C6QFR6</accession>
<feature type="transmembrane region" description="Helical" evidence="1">
    <location>
        <begin position="12"/>
        <end position="30"/>
    </location>
</feature>
<keyword evidence="1" id="KW-1133">Transmembrane helix</keyword>
<keyword evidence="3" id="KW-1185">Reference proteome</keyword>
<organism evidence="2 3">
    <name type="scientific">Colwellia demingiae</name>
    <dbReference type="NCBI Taxonomy" id="89401"/>
    <lineage>
        <taxon>Bacteria</taxon>
        <taxon>Pseudomonadati</taxon>
        <taxon>Pseudomonadota</taxon>
        <taxon>Gammaproteobacteria</taxon>
        <taxon>Alteromonadales</taxon>
        <taxon>Colwelliaceae</taxon>
        <taxon>Colwellia</taxon>
    </lineage>
</organism>
<comment type="caution">
    <text evidence="2">The sequence shown here is derived from an EMBL/GenBank/DDBJ whole genome shotgun (WGS) entry which is preliminary data.</text>
</comment>
<keyword evidence="1" id="KW-0472">Membrane</keyword>
<evidence type="ECO:0000313" key="2">
    <source>
        <dbReference type="EMBL" id="TWX67874.1"/>
    </source>
</evidence>
<reference evidence="2 3" key="1">
    <citation type="submission" date="2019-07" db="EMBL/GenBank/DDBJ databases">
        <title>Genomes of sea-ice associated Colwellia species.</title>
        <authorList>
            <person name="Bowman J.P."/>
        </authorList>
    </citation>
    <scope>NUCLEOTIDE SEQUENCE [LARGE SCALE GENOMIC DNA]</scope>
    <source>
        <strain evidence="2 3">ACAM 459</strain>
    </source>
</reference>
<dbReference type="RefSeq" id="WP_146787780.1">
    <property type="nucleotide sequence ID" value="NZ_VOLT01000005.1"/>
</dbReference>
<sequence>MLKNLSLAKKIHLALTLIGAIFLSTTIFFFHHDEKELAEHFVERNLESLALNYFDSVNTMMLTGTIANRQLIQNKILSQDDIVEARILRTQAVNKVFG</sequence>
<dbReference type="AlphaFoldDB" id="A0A5C6QFR6"/>
<proteinExistence type="predicted"/>
<dbReference type="OrthoDB" id="2489132at2"/>
<evidence type="ECO:0000256" key="1">
    <source>
        <dbReference type="SAM" id="Phobius"/>
    </source>
</evidence>
<keyword evidence="1" id="KW-0812">Transmembrane</keyword>
<dbReference type="EMBL" id="VOLT01000005">
    <property type="protein sequence ID" value="TWX67874.1"/>
    <property type="molecule type" value="Genomic_DNA"/>
</dbReference>
<protein>
    <recommendedName>
        <fullName evidence="4">Methyl-accepting chemotaxis protein</fullName>
    </recommendedName>
</protein>